<dbReference type="AlphaFoldDB" id="A0A839DRJ1"/>
<comment type="caution">
    <text evidence="2">The sequence shown here is derived from an EMBL/GenBank/DDBJ whole genome shotgun (WGS) entry which is preliminary data.</text>
</comment>
<sequence length="79" mass="8118">MHESGITRSAVEALLDAGEQSRTTRPESEVDELSGVVPDSVRFCFGLVVEGAALDGAPSTSPSRPGGVGSADPSSSWRT</sequence>
<feature type="region of interest" description="Disordered" evidence="1">
    <location>
        <begin position="54"/>
        <end position="79"/>
    </location>
</feature>
<dbReference type="EMBL" id="JACGWZ010000001">
    <property type="protein sequence ID" value="MBA8823580.1"/>
    <property type="molecule type" value="Genomic_DNA"/>
</dbReference>
<accession>A0A839DRJ1</accession>
<dbReference type="RefSeq" id="WP_235986890.1">
    <property type="nucleotide sequence ID" value="NZ_JACGWZ010000001.1"/>
</dbReference>
<name>A0A839DRJ1_9PSEU</name>
<keyword evidence="3" id="KW-1185">Reference proteome</keyword>
<evidence type="ECO:0000313" key="2">
    <source>
        <dbReference type="EMBL" id="MBA8823580.1"/>
    </source>
</evidence>
<dbReference type="Gene3D" id="3.30.2320.50">
    <property type="match status" value="1"/>
</dbReference>
<gene>
    <name evidence="2" type="ORF">FHX42_000909</name>
</gene>
<organism evidence="2 3">
    <name type="scientific">Halosaccharopolyspora lacisalsi</name>
    <dbReference type="NCBI Taxonomy" id="1000566"/>
    <lineage>
        <taxon>Bacteria</taxon>
        <taxon>Bacillati</taxon>
        <taxon>Actinomycetota</taxon>
        <taxon>Actinomycetes</taxon>
        <taxon>Pseudonocardiales</taxon>
        <taxon>Pseudonocardiaceae</taxon>
        <taxon>Halosaccharopolyspora</taxon>
    </lineage>
</organism>
<dbReference type="Proteomes" id="UP000569329">
    <property type="component" value="Unassembled WGS sequence"/>
</dbReference>
<feature type="region of interest" description="Disordered" evidence="1">
    <location>
        <begin position="1"/>
        <end position="33"/>
    </location>
</feature>
<proteinExistence type="predicted"/>
<protein>
    <submittedName>
        <fullName evidence="2">Zn finger protein HypA/HybF involved in hydrogenase expression</fullName>
    </submittedName>
</protein>
<reference evidence="2 3" key="1">
    <citation type="submission" date="2020-07" db="EMBL/GenBank/DDBJ databases">
        <title>Sequencing the genomes of 1000 actinobacteria strains.</title>
        <authorList>
            <person name="Klenk H.-P."/>
        </authorList>
    </citation>
    <scope>NUCLEOTIDE SEQUENCE [LARGE SCALE GENOMIC DNA]</scope>
    <source>
        <strain evidence="2 3">DSM 45975</strain>
    </source>
</reference>
<evidence type="ECO:0000256" key="1">
    <source>
        <dbReference type="SAM" id="MobiDB-lite"/>
    </source>
</evidence>
<evidence type="ECO:0000313" key="3">
    <source>
        <dbReference type="Proteomes" id="UP000569329"/>
    </source>
</evidence>